<reference evidence="1" key="1">
    <citation type="journal article" date="2021" name="Environ. Microbiol.">
        <title>Genomic characterization of three novel Desulfobacterota classes expand the metabolic and phylogenetic diversity of the phylum.</title>
        <authorList>
            <person name="Murphy C.L."/>
            <person name="Biggerstaff J."/>
            <person name="Eichhorn A."/>
            <person name="Ewing E."/>
            <person name="Shahan R."/>
            <person name="Soriano D."/>
            <person name="Stewart S."/>
            <person name="VanMol K."/>
            <person name="Walker R."/>
            <person name="Walters P."/>
            <person name="Elshahed M.S."/>
            <person name="Youssef N.H."/>
        </authorList>
    </citation>
    <scope>NUCLEOTIDE SEQUENCE</scope>
    <source>
        <strain evidence="1">Zod_Metabat.24</strain>
    </source>
</reference>
<reference evidence="1" key="2">
    <citation type="submission" date="2021-01" db="EMBL/GenBank/DDBJ databases">
        <authorList>
            <person name="Hahn C.R."/>
            <person name="Youssef N.H."/>
            <person name="Elshahed M."/>
        </authorList>
    </citation>
    <scope>NUCLEOTIDE SEQUENCE</scope>
    <source>
        <strain evidence="1">Zod_Metabat.24</strain>
    </source>
</reference>
<gene>
    <name evidence="1" type="ORF">JW984_15295</name>
</gene>
<comment type="caution">
    <text evidence="1">The sequence shown here is derived from an EMBL/GenBank/DDBJ whole genome shotgun (WGS) entry which is preliminary data.</text>
</comment>
<dbReference type="Proteomes" id="UP000809273">
    <property type="component" value="Unassembled WGS sequence"/>
</dbReference>
<name>A0A9D8PP29_9DELT</name>
<evidence type="ECO:0000313" key="2">
    <source>
        <dbReference type="Proteomes" id="UP000809273"/>
    </source>
</evidence>
<dbReference type="EMBL" id="JAFGIX010000082">
    <property type="protein sequence ID" value="MBN1574561.1"/>
    <property type="molecule type" value="Genomic_DNA"/>
</dbReference>
<protein>
    <submittedName>
        <fullName evidence="1">Uncharacterized protein</fullName>
    </submittedName>
</protein>
<sequence>MSVYVICSYGEGGRPMSPVSGSLILSEAEAIERGYYELNEVWKIQRQHRFKIHYPADGYRLIRGVWVNVRCPEISLDRENVYVDDVSFGSDGPAVLVDLTCIKFEDGEIEA</sequence>
<organism evidence="1 2">
    <name type="scientific">Candidatus Zymogenus saltonus</name>
    <dbReference type="NCBI Taxonomy" id="2844893"/>
    <lineage>
        <taxon>Bacteria</taxon>
        <taxon>Deltaproteobacteria</taxon>
        <taxon>Candidatus Zymogenia</taxon>
        <taxon>Candidatus Zymogeniales</taxon>
        <taxon>Candidatus Zymogenaceae</taxon>
        <taxon>Candidatus Zymogenus</taxon>
    </lineage>
</organism>
<proteinExistence type="predicted"/>
<dbReference type="AlphaFoldDB" id="A0A9D8PP29"/>
<accession>A0A9D8PP29</accession>
<evidence type="ECO:0000313" key="1">
    <source>
        <dbReference type="EMBL" id="MBN1574561.1"/>
    </source>
</evidence>